<dbReference type="InterPro" id="IPR004360">
    <property type="entry name" value="Glyas_Fos-R_dOase_dom"/>
</dbReference>
<evidence type="ECO:0000313" key="2">
    <source>
        <dbReference type="EMBL" id="NGN44901.1"/>
    </source>
</evidence>
<dbReference type="InterPro" id="IPR029068">
    <property type="entry name" value="Glyas_Bleomycin-R_OHBP_Dase"/>
</dbReference>
<dbReference type="InterPro" id="IPR037523">
    <property type="entry name" value="VOC_core"/>
</dbReference>
<dbReference type="PROSITE" id="PS51819">
    <property type="entry name" value="VOC"/>
    <property type="match status" value="1"/>
</dbReference>
<dbReference type="Gene3D" id="3.30.720.120">
    <property type="match status" value="1"/>
</dbReference>
<comment type="caution">
    <text evidence="2">The sequence shown here is derived from an EMBL/GenBank/DDBJ whole genome shotgun (WGS) entry which is preliminary data.</text>
</comment>
<evidence type="ECO:0000313" key="3">
    <source>
        <dbReference type="Proteomes" id="UP000481252"/>
    </source>
</evidence>
<protein>
    <submittedName>
        <fullName evidence="2">Drug:proton antiporter</fullName>
    </submittedName>
</protein>
<reference evidence="2 3" key="1">
    <citation type="submission" date="2020-02" db="EMBL/GenBank/DDBJ databases">
        <title>Genome sequence of the type strain CGMCC 1.15528 of Mesorhizobium zhangyense.</title>
        <authorList>
            <person name="Gao J."/>
            <person name="Sun J."/>
        </authorList>
    </citation>
    <scope>NUCLEOTIDE SEQUENCE [LARGE SCALE GENOMIC DNA]</scope>
    <source>
        <strain evidence="2 3">CGMCC 1.15528</strain>
    </source>
</reference>
<dbReference type="Pfam" id="PF00903">
    <property type="entry name" value="Glyoxalase"/>
    <property type="match status" value="1"/>
</dbReference>
<sequence>MSHTFMLLYVTDAEKSALFYQDLLGREPQRSSPGFITLTLENGFTIALWAKNGAVPAADFTGSSTELVLVIDGASKLDATHADWAGRELKIVMEPTDLHFGRNFVALDPDGHRIRVVAPV</sequence>
<proteinExistence type="predicted"/>
<dbReference type="RefSeq" id="WP_165121275.1">
    <property type="nucleotide sequence ID" value="NZ_JAAKZG010000021.1"/>
</dbReference>
<gene>
    <name evidence="2" type="ORF">G6N74_27975</name>
</gene>
<keyword evidence="3" id="KW-1185">Reference proteome</keyword>
<dbReference type="InterPro" id="IPR026275">
    <property type="entry name" value="Glyoxalase/dOase/EhpR"/>
</dbReference>
<name>A0A7C9RBC7_9HYPH</name>
<dbReference type="SUPFAM" id="SSF54593">
    <property type="entry name" value="Glyoxalase/Bleomycin resistance protein/Dihydroxybiphenyl dioxygenase"/>
    <property type="match status" value="1"/>
</dbReference>
<dbReference type="EMBL" id="JAAKZG010000021">
    <property type="protein sequence ID" value="NGN44901.1"/>
    <property type="molecule type" value="Genomic_DNA"/>
</dbReference>
<feature type="domain" description="VOC" evidence="1">
    <location>
        <begin position="1"/>
        <end position="119"/>
    </location>
</feature>
<accession>A0A7C9RBC7</accession>
<dbReference type="PIRSF" id="PIRSF039020">
    <property type="entry name" value="EhpR"/>
    <property type="match status" value="1"/>
</dbReference>
<evidence type="ECO:0000259" key="1">
    <source>
        <dbReference type="PROSITE" id="PS51819"/>
    </source>
</evidence>
<dbReference type="AlphaFoldDB" id="A0A7C9RBC7"/>
<dbReference type="Proteomes" id="UP000481252">
    <property type="component" value="Unassembled WGS sequence"/>
</dbReference>
<dbReference type="Gene3D" id="3.30.720.110">
    <property type="match status" value="1"/>
</dbReference>
<organism evidence="2 3">
    <name type="scientific">Mesorhizobium zhangyense</name>
    <dbReference type="NCBI Taxonomy" id="1776730"/>
    <lineage>
        <taxon>Bacteria</taxon>
        <taxon>Pseudomonadati</taxon>
        <taxon>Pseudomonadota</taxon>
        <taxon>Alphaproteobacteria</taxon>
        <taxon>Hyphomicrobiales</taxon>
        <taxon>Phyllobacteriaceae</taxon>
        <taxon>Mesorhizobium</taxon>
    </lineage>
</organism>